<dbReference type="EMBL" id="JANKHO010001252">
    <property type="protein sequence ID" value="KAJ3502643.1"/>
    <property type="molecule type" value="Genomic_DNA"/>
</dbReference>
<evidence type="ECO:0000313" key="2">
    <source>
        <dbReference type="Proteomes" id="UP001148786"/>
    </source>
</evidence>
<sequence length="212" mass="24051">MDIPPVPPLSSQATAVTAPCPPSEYYRFVYFRAEGVTECVNILPFLEESENMRQLFSLPTDDPEEGTATKPIDLPGTQGEMLVSLREYVNNFGWKNTRNLPESTFLHLLHFGHMWEADGPYRWAIEHLEARQMSPARRLELAGRYGVDHWIDPAIRRLLDMPIADVTVEDVLTLGVEVFLIIAKAKEELEKVTKLFMRTMPTATLHGLKRGG</sequence>
<dbReference type="Proteomes" id="UP001148786">
    <property type="component" value="Unassembled WGS sequence"/>
</dbReference>
<dbReference type="OrthoDB" id="2985972at2759"/>
<gene>
    <name evidence="1" type="ORF">NLJ89_g8793</name>
</gene>
<proteinExistence type="predicted"/>
<keyword evidence="2" id="KW-1185">Reference proteome</keyword>
<evidence type="ECO:0000313" key="1">
    <source>
        <dbReference type="EMBL" id="KAJ3502643.1"/>
    </source>
</evidence>
<reference evidence="1" key="1">
    <citation type="submission" date="2022-07" db="EMBL/GenBank/DDBJ databases">
        <title>Genome Sequence of Agrocybe chaxingu.</title>
        <authorList>
            <person name="Buettner E."/>
        </authorList>
    </citation>
    <scope>NUCLEOTIDE SEQUENCE</scope>
    <source>
        <strain evidence="1">MP-N11</strain>
    </source>
</reference>
<accession>A0A9W8JUJ4</accession>
<comment type="caution">
    <text evidence="1">The sequence shown here is derived from an EMBL/GenBank/DDBJ whole genome shotgun (WGS) entry which is preliminary data.</text>
</comment>
<name>A0A9W8JUJ4_9AGAR</name>
<dbReference type="AlphaFoldDB" id="A0A9W8JUJ4"/>
<protein>
    <submittedName>
        <fullName evidence="1">Uncharacterized protein</fullName>
    </submittedName>
</protein>
<organism evidence="1 2">
    <name type="scientific">Agrocybe chaxingu</name>
    <dbReference type="NCBI Taxonomy" id="84603"/>
    <lineage>
        <taxon>Eukaryota</taxon>
        <taxon>Fungi</taxon>
        <taxon>Dikarya</taxon>
        <taxon>Basidiomycota</taxon>
        <taxon>Agaricomycotina</taxon>
        <taxon>Agaricomycetes</taxon>
        <taxon>Agaricomycetidae</taxon>
        <taxon>Agaricales</taxon>
        <taxon>Agaricineae</taxon>
        <taxon>Strophariaceae</taxon>
        <taxon>Agrocybe</taxon>
    </lineage>
</organism>